<dbReference type="KEGG" id="paun:MJA45_26225"/>
<protein>
    <submittedName>
        <fullName evidence="3">Phosphodiester glycosidase family protein</fullName>
    </submittedName>
</protein>
<dbReference type="GO" id="GO:0016798">
    <property type="term" value="F:hydrolase activity, acting on glycosyl bonds"/>
    <property type="evidence" value="ECO:0007669"/>
    <property type="project" value="UniProtKB-KW"/>
</dbReference>
<dbReference type="PANTHER" id="PTHR40446">
    <property type="entry name" value="N-ACETYLGLUCOSAMINE-1-PHOSPHODIESTER ALPHA-N-ACETYLGLUCOSAMINIDASE"/>
    <property type="match status" value="1"/>
</dbReference>
<gene>
    <name evidence="3" type="ORF">MJA45_26225</name>
</gene>
<feature type="compositionally biased region" description="Low complexity" evidence="1">
    <location>
        <begin position="440"/>
        <end position="474"/>
    </location>
</feature>
<evidence type="ECO:0000313" key="4">
    <source>
        <dbReference type="Proteomes" id="UP001305702"/>
    </source>
</evidence>
<dbReference type="AlphaFoldDB" id="A0AA96LGG4"/>
<sequence>MGEWGRKMGSTLRNWSWFKKTMMLFSLMLFLSTSFLYLTPAGASLREFSAATFIGTQHRSWAWIFVGRVKRDLMVAEKMVQVSVMGDEEQELELITLPAPAEPVRRSRDELIRVEDISKPFFKGKMMWVYDPKSIRMVVTAKAPMGERITEMVKRTGAVAGVNAGGFDDPDGLGNGFAPIGMIMSDSEIMYADVKGKQPIVGFTDEGKLVVGNYTLDDLRELKVKEAASFYPRVILDGKPLITNGNGSSGRDPRTAVGQKADGTVIFIVIDGRQPTHSLGATLKEVQDLFLEQGVVNAGFLDGGASAEMVVDGELITKPSSRYGERRLPSAFLVFDRPQEVAVTSPWKGISVIDPGGAKSHPEFLAEQQRLREQAARSSAARPEAAPAAPAAEAPQATAKPAPAGTPKPSPSGAGAAPAGAEPGPGGADAAASMQPKPTPAASVPAVTVPPAATPAPAAGTPAASPSAQPSDPAGSLAAAG</sequence>
<proteinExistence type="predicted"/>
<feature type="domain" description="Phosphodiester glycosidase" evidence="2">
    <location>
        <begin position="157"/>
        <end position="335"/>
    </location>
</feature>
<organism evidence="3 4">
    <name type="scientific">Paenibacillus aurantius</name>
    <dbReference type="NCBI Taxonomy" id="2918900"/>
    <lineage>
        <taxon>Bacteria</taxon>
        <taxon>Bacillati</taxon>
        <taxon>Bacillota</taxon>
        <taxon>Bacilli</taxon>
        <taxon>Bacillales</taxon>
        <taxon>Paenibacillaceae</taxon>
        <taxon>Paenibacillus</taxon>
    </lineage>
</organism>
<evidence type="ECO:0000259" key="2">
    <source>
        <dbReference type="Pfam" id="PF09992"/>
    </source>
</evidence>
<reference evidence="3 4" key="1">
    <citation type="submission" date="2022-02" db="EMBL/GenBank/DDBJ databases">
        <title>Paenibacillus sp. MBLB1776 Whole Genome Shotgun Sequencing.</title>
        <authorList>
            <person name="Hwang C.Y."/>
            <person name="Cho E.-S."/>
            <person name="Seo M.-J."/>
        </authorList>
    </citation>
    <scope>NUCLEOTIDE SEQUENCE [LARGE SCALE GENOMIC DNA]</scope>
    <source>
        <strain evidence="3 4">MBLB1776</strain>
    </source>
</reference>
<name>A0AA96LGG4_9BACL</name>
<dbReference type="Pfam" id="PF09992">
    <property type="entry name" value="NAGPA"/>
    <property type="match status" value="1"/>
</dbReference>
<dbReference type="EMBL" id="CP130318">
    <property type="protein sequence ID" value="WNQ11057.1"/>
    <property type="molecule type" value="Genomic_DNA"/>
</dbReference>
<feature type="compositionally biased region" description="Low complexity" evidence="1">
    <location>
        <begin position="411"/>
        <end position="432"/>
    </location>
</feature>
<evidence type="ECO:0000256" key="1">
    <source>
        <dbReference type="SAM" id="MobiDB-lite"/>
    </source>
</evidence>
<evidence type="ECO:0000313" key="3">
    <source>
        <dbReference type="EMBL" id="WNQ11057.1"/>
    </source>
</evidence>
<dbReference type="PANTHER" id="PTHR40446:SF2">
    <property type="entry name" value="N-ACETYLGLUCOSAMINE-1-PHOSPHODIESTER ALPHA-N-ACETYLGLUCOSAMINIDASE"/>
    <property type="match status" value="1"/>
</dbReference>
<dbReference type="Proteomes" id="UP001305702">
    <property type="component" value="Chromosome"/>
</dbReference>
<dbReference type="RefSeq" id="WP_315604833.1">
    <property type="nucleotide sequence ID" value="NZ_CP130318.1"/>
</dbReference>
<keyword evidence="4" id="KW-1185">Reference proteome</keyword>
<dbReference type="InterPro" id="IPR018711">
    <property type="entry name" value="NAGPA"/>
</dbReference>
<feature type="compositionally biased region" description="Low complexity" evidence="1">
    <location>
        <begin position="376"/>
        <end position="403"/>
    </location>
</feature>
<keyword evidence="3" id="KW-0326">Glycosidase</keyword>
<feature type="region of interest" description="Disordered" evidence="1">
    <location>
        <begin position="368"/>
        <end position="481"/>
    </location>
</feature>
<keyword evidence="3" id="KW-0378">Hydrolase</keyword>
<accession>A0AA96LGG4</accession>